<protein>
    <submittedName>
        <fullName evidence="2">Protein of uncharacterized function (DUF2594)</fullName>
    </submittedName>
</protein>
<reference evidence="2 3" key="2">
    <citation type="submission" date="2018-06" db="EMBL/GenBank/DDBJ databases">
        <authorList>
            <consortium name="Pathogen Informatics"/>
            <person name="Doyle S."/>
        </authorList>
    </citation>
    <scope>NUCLEOTIDE SEQUENCE [LARGE SCALE GENOMIC DNA]</scope>
    <source>
        <strain evidence="2 3">NCTC10476</strain>
    </source>
</reference>
<dbReference type="PATRIC" id="fig|29486.44.peg.15"/>
<dbReference type="Pfam" id="PF10769">
    <property type="entry name" value="DUF2594"/>
    <property type="match status" value="1"/>
</dbReference>
<dbReference type="InterPro" id="IPR019705">
    <property type="entry name" value="DUF2594"/>
</dbReference>
<sequence length="74" mass="8206">MSNSEFTTSADLETLAHEVTCLKTTLTLMLKAIGQADAGKVILKMEASLPQIEDKAQQEVFKNTIAQIKHVFRK</sequence>
<evidence type="ECO:0000313" key="3">
    <source>
        <dbReference type="Proteomes" id="UP000255169"/>
    </source>
</evidence>
<dbReference type="GeneID" id="66879873"/>
<dbReference type="KEGG" id="yrb:UGYR_03465"/>
<reference evidence="1" key="1">
    <citation type="journal article" date="2015" name="Genome Announc.">
        <title>Complete Genome Sequence of Yersinia ruckeri Strain CSF007-82, Etiologic Agent of Red Mouth Disease in Salmonid Fish.</title>
        <authorList>
            <person name="Nelson M.C."/>
            <person name="LaPatra S.E."/>
            <person name="Welch T.J."/>
            <person name="Graf J."/>
        </authorList>
    </citation>
    <scope>NUCLEOTIDE SEQUENCE</scope>
    <source>
        <strain evidence="1">CSF007-82</strain>
    </source>
</reference>
<organism evidence="1">
    <name type="scientific">Yersinia ruckeri</name>
    <dbReference type="NCBI Taxonomy" id="29486"/>
    <lineage>
        <taxon>Bacteria</taxon>
        <taxon>Pseudomonadati</taxon>
        <taxon>Pseudomonadota</taxon>
        <taxon>Gammaproteobacteria</taxon>
        <taxon>Enterobacterales</taxon>
        <taxon>Yersiniaceae</taxon>
        <taxon>Yersinia</taxon>
    </lineage>
</organism>
<keyword evidence="3" id="KW-1185">Reference proteome</keyword>
<evidence type="ECO:0000313" key="2">
    <source>
        <dbReference type="EMBL" id="SUQ37405.1"/>
    </source>
</evidence>
<dbReference type="OrthoDB" id="6475550at2"/>
<accession>A0A085UBM8</accession>
<dbReference type="KEGG" id="yru:BD65_650"/>
<name>A0A085UBM8_YERRU</name>
<dbReference type="EMBL" id="LN681231">
    <property type="protein sequence ID" value="CEK27945.1"/>
    <property type="molecule type" value="Genomic_DNA"/>
</dbReference>
<gene>
    <name evidence="1" type="ORF">CSF007_10990</name>
    <name evidence="2" type="ORF">NCTC10476_03532</name>
</gene>
<dbReference type="eggNOG" id="ENOG50330IE">
    <property type="taxonomic scope" value="Bacteria"/>
</dbReference>
<dbReference type="Proteomes" id="UP000255169">
    <property type="component" value="Unassembled WGS sequence"/>
</dbReference>
<evidence type="ECO:0000313" key="1">
    <source>
        <dbReference type="EMBL" id="CEK27945.1"/>
    </source>
</evidence>
<dbReference type="RefSeq" id="WP_038240779.1">
    <property type="nucleotide sequence ID" value="NZ_CABIHR010000025.1"/>
</dbReference>
<dbReference type="NCBIfam" id="NF007904">
    <property type="entry name" value="PRK10613.1"/>
    <property type="match status" value="1"/>
</dbReference>
<dbReference type="AlphaFoldDB" id="A0A085UBM8"/>
<proteinExistence type="predicted"/>
<dbReference type="EMBL" id="UHJG01000002">
    <property type="protein sequence ID" value="SUQ37405.1"/>
    <property type="molecule type" value="Genomic_DNA"/>
</dbReference>